<evidence type="ECO:0000313" key="3">
    <source>
        <dbReference type="Proteomes" id="UP000295500"/>
    </source>
</evidence>
<dbReference type="EMBL" id="SNXO01000035">
    <property type="protein sequence ID" value="TDP51027.1"/>
    <property type="molecule type" value="Genomic_DNA"/>
</dbReference>
<organism evidence="2 3">
    <name type="scientific">Aminicella lysinilytica</name>
    <dbReference type="NCBI Taxonomy" id="433323"/>
    <lineage>
        <taxon>Bacteria</taxon>
        <taxon>Bacillati</taxon>
        <taxon>Bacillota</taxon>
        <taxon>Clostridia</taxon>
        <taxon>Peptostreptococcales</taxon>
        <taxon>Anaerovoracaceae</taxon>
        <taxon>Aminicella</taxon>
    </lineage>
</organism>
<comment type="caution">
    <text evidence="2">The sequence shown here is derived from an EMBL/GenBank/DDBJ whole genome shotgun (WGS) entry which is preliminary data.</text>
</comment>
<dbReference type="Proteomes" id="UP000295500">
    <property type="component" value="Unassembled WGS sequence"/>
</dbReference>
<evidence type="ECO:0000313" key="2">
    <source>
        <dbReference type="EMBL" id="TDP51027.1"/>
    </source>
</evidence>
<feature type="transmembrane region" description="Helical" evidence="1">
    <location>
        <begin position="188"/>
        <end position="206"/>
    </location>
</feature>
<feature type="transmembrane region" description="Helical" evidence="1">
    <location>
        <begin position="159"/>
        <end position="181"/>
    </location>
</feature>
<protein>
    <submittedName>
        <fullName evidence="2">ABC-2 type transport system permease protein</fullName>
    </submittedName>
</protein>
<feature type="transmembrane region" description="Helical" evidence="1">
    <location>
        <begin position="236"/>
        <end position="255"/>
    </location>
</feature>
<sequence>MTIMIHELRQGFKGLLIWTLSIGFLLVICVLMFPDMKDQMGDVSNMFASMGSFTEAFSMDRLNFGTLTGFYAVECGNILGLGGAFFAAFSASVILAKEEKEHTAEFLLTHPVSRGRVIAEKLMAVLLQILIMNLALWLMSVGSIAAIGETIPWKDINLIHLSFLILQVELACVCFGISAFLRRGGVGLGLGIAGIMYFLNIIKNISDSADFLKYVTPFGYTEGADIISNGSLDMRLIAVGMVYAVIGVVVAFVKYSRKDIK</sequence>
<dbReference type="OrthoDB" id="9800309at2"/>
<feature type="transmembrane region" description="Helical" evidence="1">
    <location>
        <begin position="12"/>
        <end position="33"/>
    </location>
</feature>
<keyword evidence="1" id="KW-0472">Membrane</keyword>
<dbReference type="AlphaFoldDB" id="A0A4V3CQV8"/>
<gene>
    <name evidence="2" type="ORF">EV211_13510</name>
</gene>
<feature type="transmembrane region" description="Helical" evidence="1">
    <location>
        <begin position="69"/>
        <end position="96"/>
    </location>
</feature>
<dbReference type="GO" id="GO:0140359">
    <property type="term" value="F:ABC-type transporter activity"/>
    <property type="evidence" value="ECO:0007669"/>
    <property type="project" value="InterPro"/>
</dbReference>
<dbReference type="RefSeq" id="WP_133529041.1">
    <property type="nucleotide sequence ID" value="NZ_SNXO01000035.1"/>
</dbReference>
<reference evidence="2 3" key="1">
    <citation type="submission" date="2019-03" db="EMBL/GenBank/DDBJ databases">
        <title>Genomic Encyclopedia of Type Strains, Phase IV (KMG-IV): sequencing the most valuable type-strain genomes for metagenomic binning, comparative biology and taxonomic classification.</title>
        <authorList>
            <person name="Goeker M."/>
        </authorList>
    </citation>
    <scope>NUCLEOTIDE SEQUENCE [LARGE SCALE GENOMIC DNA]</scope>
    <source>
        <strain evidence="2 3">DSM 28287</strain>
    </source>
</reference>
<keyword evidence="3" id="KW-1185">Reference proteome</keyword>
<accession>A0A4V3CQV8</accession>
<proteinExistence type="predicted"/>
<dbReference type="Pfam" id="PF12679">
    <property type="entry name" value="ABC2_membrane_2"/>
    <property type="match status" value="1"/>
</dbReference>
<keyword evidence="1" id="KW-0812">Transmembrane</keyword>
<keyword evidence="1" id="KW-1133">Transmembrane helix</keyword>
<evidence type="ECO:0000256" key="1">
    <source>
        <dbReference type="SAM" id="Phobius"/>
    </source>
</evidence>
<dbReference type="GO" id="GO:0005886">
    <property type="term" value="C:plasma membrane"/>
    <property type="evidence" value="ECO:0007669"/>
    <property type="project" value="UniProtKB-SubCell"/>
</dbReference>
<name>A0A4V3CQV8_9FIRM</name>
<feature type="transmembrane region" description="Helical" evidence="1">
    <location>
        <begin position="122"/>
        <end position="147"/>
    </location>
</feature>